<organism evidence="3 4">
    <name type="scientific">Platanthera zijinensis</name>
    <dbReference type="NCBI Taxonomy" id="2320716"/>
    <lineage>
        <taxon>Eukaryota</taxon>
        <taxon>Viridiplantae</taxon>
        <taxon>Streptophyta</taxon>
        <taxon>Embryophyta</taxon>
        <taxon>Tracheophyta</taxon>
        <taxon>Spermatophyta</taxon>
        <taxon>Magnoliopsida</taxon>
        <taxon>Liliopsida</taxon>
        <taxon>Asparagales</taxon>
        <taxon>Orchidaceae</taxon>
        <taxon>Orchidoideae</taxon>
        <taxon>Orchideae</taxon>
        <taxon>Orchidinae</taxon>
        <taxon>Platanthera</taxon>
    </lineage>
</organism>
<comment type="caution">
    <text evidence="3">The sequence shown here is derived from an EMBL/GenBank/DDBJ whole genome shotgun (WGS) entry which is preliminary data.</text>
</comment>
<keyword evidence="1" id="KW-0732">Signal</keyword>
<proteinExistence type="predicted"/>
<evidence type="ECO:0000256" key="1">
    <source>
        <dbReference type="SAM" id="SignalP"/>
    </source>
</evidence>
<dbReference type="Proteomes" id="UP001418222">
    <property type="component" value="Unassembled WGS sequence"/>
</dbReference>
<dbReference type="EMBL" id="JBBWWQ010000015">
    <property type="protein sequence ID" value="KAK8928750.1"/>
    <property type="molecule type" value="Genomic_DNA"/>
</dbReference>
<protein>
    <recommendedName>
        <fullName evidence="2">Retrovirus-related Pol polyprotein from transposon TNT 1-94-like beta-barrel domain-containing protein</fullName>
    </recommendedName>
</protein>
<feature type="chain" id="PRO_5042827053" description="Retrovirus-related Pol polyprotein from transposon TNT 1-94-like beta-barrel domain-containing protein" evidence="1">
    <location>
        <begin position="42"/>
        <end position="222"/>
    </location>
</feature>
<dbReference type="Pfam" id="PF22936">
    <property type="entry name" value="Pol_BBD"/>
    <property type="match status" value="1"/>
</dbReference>
<reference evidence="3 4" key="1">
    <citation type="journal article" date="2022" name="Nat. Plants">
        <title>Genomes of leafy and leafless Platanthera orchids illuminate the evolution of mycoheterotrophy.</title>
        <authorList>
            <person name="Li M.H."/>
            <person name="Liu K.W."/>
            <person name="Li Z."/>
            <person name="Lu H.C."/>
            <person name="Ye Q.L."/>
            <person name="Zhang D."/>
            <person name="Wang J.Y."/>
            <person name="Li Y.F."/>
            <person name="Zhong Z.M."/>
            <person name="Liu X."/>
            <person name="Yu X."/>
            <person name="Liu D.K."/>
            <person name="Tu X.D."/>
            <person name="Liu B."/>
            <person name="Hao Y."/>
            <person name="Liao X.Y."/>
            <person name="Jiang Y.T."/>
            <person name="Sun W.H."/>
            <person name="Chen J."/>
            <person name="Chen Y.Q."/>
            <person name="Ai Y."/>
            <person name="Zhai J.W."/>
            <person name="Wu S.S."/>
            <person name="Zhou Z."/>
            <person name="Hsiao Y.Y."/>
            <person name="Wu W.L."/>
            <person name="Chen Y.Y."/>
            <person name="Lin Y.F."/>
            <person name="Hsu J.L."/>
            <person name="Li C.Y."/>
            <person name="Wang Z.W."/>
            <person name="Zhao X."/>
            <person name="Zhong W.Y."/>
            <person name="Ma X.K."/>
            <person name="Ma L."/>
            <person name="Huang J."/>
            <person name="Chen G.Z."/>
            <person name="Huang M.Z."/>
            <person name="Huang L."/>
            <person name="Peng D.H."/>
            <person name="Luo Y.B."/>
            <person name="Zou S.Q."/>
            <person name="Chen S.P."/>
            <person name="Lan S."/>
            <person name="Tsai W.C."/>
            <person name="Van de Peer Y."/>
            <person name="Liu Z.J."/>
        </authorList>
    </citation>
    <scope>NUCLEOTIDE SEQUENCE [LARGE SCALE GENOMIC DNA]</scope>
    <source>
        <strain evidence="3">Lor287</strain>
    </source>
</reference>
<evidence type="ECO:0000259" key="2">
    <source>
        <dbReference type="Pfam" id="PF22936"/>
    </source>
</evidence>
<name>A0AAP0FZU3_9ASPA</name>
<gene>
    <name evidence="3" type="ORF">KSP39_PZI017118</name>
</gene>
<evidence type="ECO:0000313" key="4">
    <source>
        <dbReference type="Proteomes" id="UP001418222"/>
    </source>
</evidence>
<keyword evidence="4" id="KW-1185">Reference proteome</keyword>
<evidence type="ECO:0000313" key="3">
    <source>
        <dbReference type="EMBL" id="KAK8928750.1"/>
    </source>
</evidence>
<dbReference type="InterPro" id="IPR054722">
    <property type="entry name" value="PolX-like_BBD"/>
</dbReference>
<accession>A0AAP0FZU3</accession>
<feature type="signal peptide" evidence="1">
    <location>
        <begin position="1"/>
        <end position="41"/>
    </location>
</feature>
<sequence>MVVGAAQSVPIAAGTSTLRLFATRNMATLLVRLLLLQLTALLPQAPTLRPSASSSSKSMVCSALHLFLLPPLAGMACFSSSPSWIWDSGVTHHITSLRPPKFSDAPHPKCITVANGAIVPVSGCDNLSLTPSISLRSTLYVPSSPFNLLSVGRLTNDMFCSVTFTSSAFLIQDRRTWITIGKGQLQNGLYLLDASPTILSSVSSVSFINWHHRVGHAPLPVL</sequence>
<dbReference type="AlphaFoldDB" id="A0AAP0FZU3"/>
<feature type="domain" description="Retrovirus-related Pol polyprotein from transposon TNT 1-94-like beta-barrel" evidence="2">
    <location>
        <begin position="84"/>
        <end position="157"/>
    </location>
</feature>